<feature type="domain" description="Cyclic nucleotide-binding" evidence="2">
    <location>
        <begin position="30"/>
        <end position="129"/>
    </location>
</feature>
<feature type="domain" description="Cyclic nucleotide-binding" evidence="2">
    <location>
        <begin position="362"/>
        <end position="464"/>
    </location>
</feature>
<name>A0ABP0M7L0_9DINO</name>
<evidence type="ECO:0000259" key="2">
    <source>
        <dbReference type="PROSITE" id="PS50042"/>
    </source>
</evidence>
<feature type="region of interest" description="Disordered" evidence="1">
    <location>
        <begin position="979"/>
        <end position="1008"/>
    </location>
</feature>
<feature type="compositionally biased region" description="Basic and acidic residues" evidence="1">
    <location>
        <begin position="148"/>
        <end position="159"/>
    </location>
</feature>
<dbReference type="InterPro" id="IPR050818">
    <property type="entry name" value="KCNH_animal-type"/>
</dbReference>
<accession>A0ABP0M7L0</accession>
<evidence type="ECO:0000256" key="1">
    <source>
        <dbReference type="SAM" id="MobiDB-lite"/>
    </source>
</evidence>
<feature type="region of interest" description="Disordered" evidence="1">
    <location>
        <begin position="145"/>
        <end position="170"/>
    </location>
</feature>
<keyword evidence="4" id="KW-1185">Reference proteome</keyword>
<sequence length="1057" mass="119020">MSSKKDVSIQQRVCEPIVSRGLESLRRIDFFRALKEPVLRMIAVKLQVCFLAPEELLAREGERVDRLWFMGKGTADAVVHGKKVQTYVDGAVIGPPVGLLMDHVWSQTVTTTSFSDFMVLTSHDLRTFFTHHEADANKVHAAAFHSQMKADHSKSKAESPRASSKLKPVALRSATSGLNDRGEKMRDRSFHPKRSESAVHSPIALVSDQRFANNEELEAAQNAVAAWLDGIDFFSEFDVFSLERLLLMVKKNTFKADQEILSQGKLADALHVIYAGQANVLVDGKLVSTLGPKSVLGERSVFSLGEELRVCHATVMPASSVVITYSWPRSSLLELFIKDDRIYVQFKKLLTIEEQSFRKIRLFEHASVDFVNMLEANAQHLKLDVGQTLFEDKAPNSDAYLLCEGSVAILKDGDLQINIEVGDLADAVLFGEFNVLGLWRAPKATVKATSQCIVKVITMEALQQCFATFPDDSGIFRQLVEDRIEKDASKRIPWTSQEEEASEELQQEFSLLPRSYVRQFVKDYDRIELSTSLAEIPDLKQLPGKPLEELAAVMKLRIYIPQQVILQQGDDLFEIMILQRGTCSAEAFGADLQPIQGPTIIGGIASIMMKKVFTTIVAEETCFVGAISKQRFAATMDKYPDFRRDLLLHTNSSFKRLCDDFQEMSKTSTLRSHLQKINMFSEASSEFISQFAAVMEPCLLLPGQSIVQDALSPKLFVVFDGHLHVMKNGFLVCALPSKSISGVLEVYGIDTGERTQVKTDEICKVGTVAKKAFFSLLEKFPPERVKFEQLLHNLLDNQVGHRLLKHPIFAGMPSQFLTRLSLLFERKVIHPQTVIFGENEDGSTMVVFNVGKADIIFKGLQISMLWPGKSFGGAQMMGVQHQYHATVRTKMMCHVLLLSHEQFCTLTPPGPKRPWVAILRHRTKTAYSQELKLFKQRHMQCRILNQSGVSTTQISSAIYSKMVLLHHILKAWRTLGEEQSRQNSEHGIERKEAGSDDGHLQEGQAQTVKPPLRPLRPLFFSRALRRTRLLIPGKRRVQHSKKGRNSRATYINRFDDF</sequence>
<dbReference type="SMART" id="SM00100">
    <property type="entry name" value="cNMP"/>
    <property type="match status" value="5"/>
</dbReference>
<organism evidence="3 4">
    <name type="scientific">Durusdinium trenchii</name>
    <dbReference type="NCBI Taxonomy" id="1381693"/>
    <lineage>
        <taxon>Eukaryota</taxon>
        <taxon>Sar</taxon>
        <taxon>Alveolata</taxon>
        <taxon>Dinophyceae</taxon>
        <taxon>Suessiales</taxon>
        <taxon>Symbiodiniaceae</taxon>
        <taxon>Durusdinium</taxon>
    </lineage>
</organism>
<dbReference type="PROSITE" id="PS50042">
    <property type="entry name" value="CNMP_BINDING_3"/>
    <property type="match status" value="5"/>
</dbReference>
<dbReference type="Pfam" id="PF00027">
    <property type="entry name" value="cNMP_binding"/>
    <property type="match status" value="1"/>
</dbReference>
<dbReference type="InterPro" id="IPR014710">
    <property type="entry name" value="RmlC-like_jellyroll"/>
</dbReference>
<feature type="domain" description="Cyclic nucleotide-binding" evidence="2">
    <location>
        <begin position="538"/>
        <end position="653"/>
    </location>
</feature>
<dbReference type="SUPFAM" id="SSF51206">
    <property type="entry name" value="cAMP-binding domain-like"/>
    <property type="match status" value="6"/>
</dbReference>
<dbReference type="InterPro" id="IPR000595">
    <property type="entry name" value="cNMP-bd_dom"/>
</dbReference>
<dbReference type="InterPro" id="IPR018490">
    <property type="entry name" value="cNMP-bd_dom_sf"/>
</dbReference>
<keyword evidence="3" id="KW-0808">Transferase</keyword>
<comment type="caution">
    <text evidence="3">The sequence shown here is derived from an EMBL/GenBank/DDBJ whole genome shotgun (WGS) entry which is preliminary data.</text>
</comment>
<dbReference type="EMBL" id="CAXAMM010020047">
    <property type="protein sequence ID" value="CAK9047168.1"/>
    <property type="molecule type" value="Genomic_DNA"/>
</dbReference>
<proteinExistence type="predicted"/>
<feature type="domain" description="Cyclic nucleotide-binding" evidence="2">
    <location>
        <begin position="233"/>
        <end position="309"/>
    </location>
</feature>
<feature type="domain" description="Cyclic nucleotide-binding" evidence="2">
    <location>
        <begin position="808"/>
        <end position="903"/>
    </location>
</feature>
<feature type="compositionally biased region" description="Basic and acidic residues" evidence="1">
    <location>
        <begin position="979"/>
        <end position="1000"/>
    </location>
</feature>
<reference evidence="3 4" key="1">
    <citation type="submission" date="2024-02" db="EMBL/GenBank/DDBJ databases">
        <authorList>
            <person name="Chen Y."/>
            <person name="Shah S."/>
            <person name="Dougan E. K."/>
            <person name="Thang M."/>
            <person name="Chan C."/>
        </authorList>
    </citation>
    <scope>NUCLEOTIDE SEQUENCE [LARGE SCALE GENOMIC DNA]</scope>
</reference>
<dbReference type="PANTHER" id="PTHR10217">
    <property type="entry name" value="VOLTAGE AND LIGAND GATED POTASSIUM CHANNEL"/>
    <property type="match status" value="1"/>
</dbReference>
<dbReference type="PANTHER" id="PTHR10217:SF435">
    <property type="entry name" value="POTASSIUM VOLTAGE-GATED CHANNEL PROTEIN EAG"/>
    <property type="match status" value="1"/>
</dbReference>
<dbReference type="CDD" id="cd00038">
    <property type="entry name" value="CAP_ED"/>
    <property type="match status" value="4"/>
</dbReference>
<dbReference type="Gene3D" id="2.60.120.10">
    <property type="entry name" value="Jelly Rolls"/>
    <property type="match status" value="6"/>
</dbReference>
<dbReference type="GO" id="GO:0016301">
    <property type="term" value="F:kinase activity"/>
    <property type="evidence" value="ECO:0007669"/>
    <property type="project" value="UniProtKB-KW"/>
</dbReference>
<evidence type="ECO:0000313" key="4">
    <source>
        <dbReference type="Proteomes" id="UP001642464"/>
    </source>
</evidence>
<protein>
    <submittedName>
        <fullName evidence="3">cGMP-dependent protein kinase</fullName>
    </submittedName>
</protein>
<gene>
    <name evidence="3" type="ORF">SCF082_LOCUS26460</name>
</gene>
<keyword evidence="3" id="KW-0418">Kinase</keyword>
<dbReference type="Proteomes" id="UP001642464">
    <property type="component" value="Unassembled WGS sequence"/>
</dbReference>
<evidence type="ECO:0000313" key="3">
    <source>
        <dbReference type="EMBL" id="CAK9047168.1"/>
    </source>
</evidence>